<dbReference type="PANTHER" id="PTHR36456:SF1">
    <property type="entry name" value="UPF0232 PROTEIN SCO3875"/>
    <property type="match status" value="1"/>
</dbReference>
<proteinExistence type="predicted"/>
<accession>A0A9W6GF68</accession>
<dbReference type="InterPro" id="IPR007922">
    <property type="entry name" value="DciA-like"/>
</dbReference>
<evidence type="ECO:0000313" key="2">
    <source>
        <dbReference type="Proteomes" id="UP001144297"/>
    </source>
</evidence>
<dbReference type="EMBL" id="BSDX01000001">
    <property type="protein sequence ID" value="GLI52746.1"/>
    <property type="molecule type" value="Genomic_DNA"/>
</dbReference>
<dbReference type="AlphaFoldDB" id="A0A9W6GF68"/>
<protein>
    <recommendedName>
        <fullName evidence="3">DUF721 domain-containing protein</fullName>
    </recommendedName>
</protein>
<gene>
    <name evidence="1" type="ORF">TISLANDTSLP1_04390</name>
</gene>
<keyword evidence="2" id="KW-1185">Reference proteome</keyword>
<dbReference type="PANTHER" id="PTHR36456">
    <property type="entry name" value="UPF0232 PROTEIN SCO3875"/>
    <property type="match status" value="1"/>
</dbReference>
<sequence length="148" mass="17538">MQRVGKILPSLFGNYGIEDAVVLKFLRKSWNDIFTPPVSEHSFPKELKNGILFVTVNSHLWLTQLKLLKDEFLKQLCSYGVKDIEFRFGRIYKNQKEKIEKENVLSLSSEQQEWLKDIMKNIKDSEMRIITESLIKKYLLFTMHIGRR</sequence>
<dbReference type="Pfam" id="PF05258">
    <property type="entry name" value="DciA"/>
    <property type="match status" value="1"/>
</dbReference>
<name>A0A9W6GF68_9BACT</name>
<dbReference type="Proteomes" id="UP001144297">
    <property type="component" value="Unassembled WGS sequence"/>
</dbReference>
<comment type="caution">
    <text evidence="1">The sequence shown here is derived from an EMBL/GenBank/DDBJ whole genome shotgun (WGS) entry which is preliminary data.</text>
</comment>
<evidence type="ECO:0008006" key="3">
    <source>
        <dbReference type="Google" id="ProtNLM"/>
    </source>
</evidence>
<evidence type="ECO:0000313" key="1">
    <source>
        <dbReference type="EMBL" id="GLI52746.1"/>
    </source>
</evidence>
<reference evidence="1" key="1">
    <citation type="submission" date="2022-12" db="EMBL/GenBank/DDBJ databases">
        <title>Reference genome sequencing for broad-spectrum identification of bacterial and archaeal isolates by mass spectrometry.</title>
        <authorList>
            <person name="Sekiguchi Y."/>
            <person name="Tourlousse D.M."/>
        </authorList>
    </citation>
    <scope>NUCLEOTIDE SEQUENCE</scope>
    <source>
        <strain evidence="1">TSL-P1</strain>
    </source>
</reference>
<organism evidence="1 2">
    <name type="scientific">Thermodesulfovibrio yellowstonii</name>
    <dbReference type="NCBI Taxonomy" id="28262"/>
    <lineage>
        <taxon>Bacteria</taxon>
        <taxon>Pseudomonadati</taxon>
        <taxon>Nitrospirota</taxon>
        <taxon>Thermodesulfovibrionia</taxon>
        <taxon>Thermodesulfovibrionales</taxon>
        <taxon>Thermodesulfovibrionaceae</taxon>
        <taxon>Thermodesulfovibrio</taxon>
    </lineage>
</organism>